<dbReference type="Proteomes" id="UP000198304">
    <property type="component" value="Unassembled WGS sequence"/>
</dbReference>
<dbReference type="CDD" id="cd22359">
    <property type="entry name" value="SfsA-like_bacterial"/>
    <property type="match status" value="1"/>
</dbReference>
<evidence type="ECO:0000313" key="5">
    <source>
        <dbReference type="Proteomes" id="UP000198304"/>
    </source>
</evidence>
<evidence type="ECO:0000256" key="1">
    <source>
        <dbReference type="HAMAP-Rule" id="MF_00095"/>
    </source>
</evidence>
<dbReference type="InterPro" id="IPR040452">
    <property type="entry name" value="SfsA_C"/>
</dbReference>
<protein>
    <recommendedName>
        <fullName evidence="1">Sugar fermentation stimulation protein homolog</fullName>
    </recommendedName>
</protein>
<dbReference type="PANTHER" id="PTHR30545:SF2">
    <property type="entry name" value="SUGAR FERMENTATION STIMULATION PROTEIN A"/>
    <property type="match status" value="1"/>
</dbReference>
<dbReference type="NCBIfam" id="TIGR00230">
    <property type="entry name" value="sfsA"/>
    <property type="match status" value="1"/>
</dbReference>
<gene>
    <name evidence="1" type="primary">sfsA</name>
    <name evidence="4" type="ORF">SAMN05446037_10013</name>
</gene>
<organism evidence="4 5">
    <name type="scientific">Anaerovirgula multivorans</name>
    <dbReference type="NCBI Taxonomy" id="312168"/>
    <lineage>
        <taxon>Bacteria</taxon>
        <taxon>Bacillati</taxon>
        <taxon>Bacillota</taxon>
        <taxon>Clostridia</taxon>
        <taxon>Peptostreptococcales</taxon>
        <taxon>Natronincolaceae</taxon>
        <taxon>Anaerovirgula</taxon>
    </lineage>
</organism>
<accession>A0A238ZQ55</accession>
<comment type="similarity">
    <text evidence="1">Belongs to the SfsA family.</text>
</comment>
<dbReference type="HAMAP" id="MF_00095">
    <property type="entry name" value="SfsA"/>
    <property type="match status" value="1"/>
</dbReference>
<feature type="domain" description="Sugar fermentation stimulation protein C-terminal" evidence="2">
    <location>
        <begin position="84"/>
        <end position="219"/>
    </location>
</feature>
<dbReference type="PANTHER" id="PTHR30545">
    <property type="entry name" value="SUGAR FERMENTATION STIMULATION PROTEIN A"/>
    <property type="match status" value="1"/>
</dbReference>
<keyword evidence="5" id="KW-1185">Reference proteome</keyword>
<name>A0A238ZQ55_9FIRM</name>
<evidence type="ECO:0000313" key="4">
    <source>
        <dbReference type="EMBL" id="SNR85088.1"/>
    </source>
</evidence>
<sequence length="232" mass="26765">MKIYIEGDKIIGIFQRRINRFIAEVLVNDRIKIVHVANTGRMKELLIAGAKVVVRKVNKAHRKTEYDLLMVYKDDILISIDSKLPNYLLQEAFNNQAIPYFKKYNKIRREVTFGKSKFDFYVGNERNSGLIEAKCVTLVKENNLASFPDAPTERGRKHVLELIEAKKQGFRAAVFFIIQRIDATKFTPNREMDEAFADAVVLAKKSGVEFYAYNCNVTTDYIEINEEIKVSI</sequence>
<feature type="domain" description="SfsA N-terminal OB" evidence="3">
    <location>
        <begin position="16"/>
        <end position="80"/>
    </location>
</feature>
<dbReference type="GO" id="GO:0003677">
    <property type="term" value="F:DNA binding"/>
    <property type="evidence" value="ECO:0007669"/>
    <property type="project" value="InterPro"/>
</dbReference>
<dbReference type="EMBL" id="FZOJ01000001">
    <property type="protein sequence ID" value="SNR85088.1"/>
    <property type="molecule type" value="Genomic_DNA"/>
</dbReference>
<dbReference type="Pfam" id="PF17746">
    <property type="entry name" value="SfsA_N"/>
    <property type="match status" value="1"/>
</dbReference>
<dbReference type="Gene3D" id="3.40.1350.60">
    <property type="match status" value="1"/>
</dbReference>
<dbReference type="Gene3D" id="2.40.50.580">
    <property type="match status" value="1"/>
</dbReference>
<dbReference type="AlphaFoldDB" id="A0A238ZQ55"/>
<dbReference type="InterPro" id="IPR005224">
    <property type="entry name" value="SfsA"/>
</dbReference>
<reference evidence="4 5" key="1">
    <citation type="submission" date="2017-06" db="EMBL/GenBank/DDBJ databases">
        <authorList>
            <person name="Kim H.J."/>
            <person name="Triplett B.A."/>
        </authorList>
    </citation>
    <scope>NUCLEOTIDE SEQUENCE [LARGE SCALE GENOMIC DNA]</scope>
    <source>
        <strain evidence="4 5">SCA</strain>
    </source>
</reference>
<dbReference type="InterPro" id="IPR041465">
    <property type="entry name" value="SfsA_N"/>
</dbReference>
<dbReference type="RefSeq" id="WP_176431103.1">
    <property type="nucleotide sequence ID" value="NZ_FZOJ01000001.1"/>
</dbReference>
<dbReference type="Pfam" id="PF03749">
    <property type="entry name" value="SfsA"/>
    <property type="match status" value="1"/>
</dbReference>
<evidence type="ECO:0000259" key="3">
    <source>
        <dbReference type="Pfam" id="PF17746"/>
    </source>
</evidence>
<evidence type="ECO:0000259" key="2">
    <source>
        <dbReference type="Pfam" id="PF03749"/>
    </source>
</evidence>
<proteinExistence type="inferred from homology"/>